<evidence type="ECO:0000313" key="8">
    <source>
        <dbReference type="Proteomes" id="UP000305778"/>
    </source>
</evidence>
<dbReference type="OrthoDB" id="9808136at2"/>
<feature type="transmembrane region" description="Helical" evidence="6">
    <location>
        <begin position="271"/>
        <end position="301"/>
    </location>
</feature>
<accession>A0A4U0SNX7</accession>
<evidence type="ECO:0000256" key="4">
    <source>
        <dbReference type="ARBA" id="ARBA00022989"/>
    </source>
</evidence>
<dbReference type="RefSeq" id="WP_136724366.1">
    <property type="nucleotide sequence ID" value="NZ_SUMC01000011.1"/>
</dbReference>
<evidence type="ECO:0000313" key="7">
    <source>
        <dbReference type="EMBL" id="TKA10918.1"/>
    </source>
</evidence>
<keyword evidence="3 6" id="KW-0812">Transmembrane</keyword>
<dbReference type="Proteomes" id="UP000305778">
    <property type="component" value="Unassembled WGS sequence"/>
</dbReference>
<comment type="caution">
    <text evidence="7">The sequence shown here is derived from an EMBL/GenBank/DDBJ whole genome shotgun (WGS) entry which is preliminary data.</text>
</comment>
<name>A0A4U0SNX7_9ACTN</name>
<evidence type="ECO:0000256" key="5">
    <source>
        <dbReference type="ARBA" id="ARBA00023136"/>
    </source>
</evidence>
<keyword evidence="8" id="KW-1185">Reference proteome</keyword>
<sequence length="346" mass="35888">MTSLESVADETVPAQRSPMWAGLGIWFARPTSKTLVMNIGILIVLSVWLSFATSQFTTSRNITNVLGQISFIGMSACLVTLVMIAGGLDLSIGSIIAVAGVTAAKFVAEAHWPLGWAFLMGVLAGGVIGALNALLIVGMKINPVITTLGTMYIGRGLANVVAGGSPVIGVPLSFNNLATSAVGPVPVPVAIFAVIALIMIFVERKTILGRWTIASGGNQEAARLSGIPINRTRVTLYILSGLAAGVAGILMNSRIATGDPNSGTGFEFDVIVAVVLGGTAITGGQGTIIGSIVGVLIVGVLNNGLNLLGVSTFYQNIVQGGVLIFAVGIDEVFRHTWRTILKRQRH</sequence>
<dbReference type="GO" id="GO:0005886">
    <property type="term" value="C:plasma membrane"/>
    <property type="evidence" value="ECO:0007669"/>
    <property type="project" value="UniProtKB-SubCell"/>
</dbReference>
<keyword evidence="5 6" id="KW-0472">Membrane</keyword>
<keyword evidence="4 6" id="KW-1133">Transmembrane helix</keyword>
<evidence type="ECO:0000256" key="6">
    <source>
        <dbReference type="SAM" id="Phobius"/>
    </source>
</evidence>
<feature type="transmembrane region" description="Helical" evidence="6">
    <location>
        <begin position="35"/>
        <end position="53"/>
    </location>
</feature>
<organism evidence="7 8">
    <name type="scientific">Actinacidiphila oryziradicis</name>
    <dbReference type="NCBI Taxonomy" id="2571141"/>
    <lineage>
        <taxon>Bacteria</taxon>
        <taxon>Bacillati</taxon>
        <taxon>Actinomycetota</taxon>
        <taxon>Actinomycetes</taxon>
        <taxon>Kitasatosporales</taxon>
        <taxon>Streptomycetaceae</taxon>
        <taxon>Actinacidiphila</taxon>
    </lineage>
</organism>
<feature type="transmembrane region" description="Helical" evidence="6">
    <location>
        <begin position="114"/>
        <end position="137"/>
    </location>
</feature>
<reference evidence="7 8" key="1">
    <citation type="submission" date="2019-04" db="EMBL/GenBank/DDBJ databases">
        <title>Streptomyces oryziradicis sp. nov., a novel actinomycete isolated from rhizosphere soil of rice (Oryza sativa L.).</title>
        <authorList>
            <person name="Li C."/>
        </authorList>
    </citation>
    <scope>NUCLEOTIDE SEQUENCE [LARGE SCALE GENOMIC DNA]</scope>
    <source>
        <strain evidence="7 8">NEAU-C40</strain>
    </source>
</reference>
<keyword evidence="2" id="KW-1003">Cell membrane</keyword>
<dbReference type="AlphaFoldDB" id="A0A4U0SNX7"/>
<evidence type="ECO:0000256" key="1">
    <source>
        <dbReference type="ARBA" id="ARBA00004651"/>
    </source>
</evidence>
<feature type="transmembrane region" description="Helical" evidence="6">
    <location>
        <begin position="157"/>
        <end position="175"/>
    </location>
</feature>
<comment type="subcellular location">
    <subcellularLocation>
        <location evidence="1">Cell membrane</location>
        <topology evidence="1">Multi-pass membrane protein</topology>
    </subcellularLocation>
</comment>
<dbReference type="Pfam" id="PF02653">
    <property type="entry name" value="BPD_transp_2"/>
    <property type="match status" value="1"/>
</dbReference>
<proteinExistence type="predicted"/>
<evidence type="ECO:0000256" key="3">
    <source>
        <dbReference type="ARBA" id="ARBA00022692"/>
    </source>
</evidence>
<dbReference type="PANTHER" id="PTHR32196">
    <property type="entry name" value="ABC TRANSPORTER PERMEASE PROTEIN YPHD-RELATED-RELATED"/>
    <property type="match status" value="1"/>
</dbReference>
<dbReference type="CDD" id="cd06579">
    <property type="entry name" value="TM_PBP1_transp_AraH_like"/>
    <property type="match status" value="1"/>
</dbReference>
<feature type="transmembrane region" description="Helical" evidence="6">
    <location>
        <begin position="181"/>
        <end position="202"/>
    </location>
</feature>
<protein>
    <submittedName>
        <fullName evidence="7">ABC transporter permease</fullName>
    </submittedName>
</protein>
<dbReference type="GO" id="GO:0022857">
    <property type="term" value="F:transmembrane transporter activity"/>
    <property type="evidence" value="ECO:0007669"/>
    <property type="project" value="InterPro"/>
</dbReference>
<evidence type="ECO:0000256" key="2">
    <source>
        <dbReference type="ARBA" id="ARBA00022475"/>
    </source>
</evidence>
<gene>
    <name evidence="7" type="ORF">FCI23_14955</name>
</gene>
<feature type="transmembrane region" description="Helical" evidence="6">
    <location>
        <begin position="234"/>
        <end position="251"/>
    </location>
</feature>
<dbReference type="EMBL" id="SUMC01000011">
    <property type="protein sequence ID" value="TKA10918.1"/>
    <property type="molecule type" value="Genomic_DNA"/>
</dbReference>
<dbReference type="InterPro" id="IPR001851">
    <property type="entry name" value="ABC_transp_permease"/>
</dbReference>